<keyword evidence="1" id="KW-0732">Signal</keyword>
<feature type="signal peptide" evidence="1">
    <location>
        <begin position="1"/>
        <end position="22"/>
    </location>
</feature>
<organism evidence="2 3">
    <name type="scientific">Perkinsus olseni</name>
    <name type="common">Perkinsus atlanticus</name>
    <dbReference type="NCBI Taxonomy" id="32597"/>
    <lineage>
        <taxon>Eukaryota</taxon>
        <taxon>Sar</taxon>
        <taxon>Alveolata</taxon>
        <taxon>Perkinsozoa</taxon>
        <taxon>Perkinsea</taxon>
        <taxon>Perkinsida</taxon>
        <taxon>Perkinsidae</taxon>
        <taxon>Perkinsus</taxon>
    </lineage>
</organism>
<evidence type="ECO:0000256" key="1">
    <source>
        <dbReference type="SAM" id="SignalP"/>
    </source>
</evidence>
<proteinExistence type="predicted"/>
<name>A0A7J6SZJ0_PEROL</name>
<evidence type="ECO:0000313" key="2">
    <source>
        <dbReference type="EMBL" id="KAF4738338.1"/>
    </source>
</evidence>
<accession>A0A7J6SZJ0</accession>
<comment type="caution">
    <text evidence="2">The sequence shown here is derived from an EMBL/GenBank/DDBJ whole genome shotgun (WGS) entry which is preliminary data.</text>
</comment>
<dbReference type="EMBL" id="JABANM010011039">
    <property type="protein sequence ID" value="KAF4738338.1"/>
    <property type="molecule type" value="Genomic_DNA"/>
</dbReference>
<protein>
    <submittedName>
        <fullName evidence="2">Uncharacterized protein</fullName>
    </submittedName>
</protein>
<evidence type="ECO:0000313" key="3">
    <source>
        <dbReference type="Proteomes" id="UP000574390"/>
    </source>
</evidence>
<dbReference type="Proteomes" id="UP000574390">
    <property type="component" value="Unassembled WGS sequence"/>
</dbReference>
<feature type="chain" id="PRO_5029620589" evidence="1">
    <location>
        <begin position="23"/>
        <end position="99"/>
    </location>
</feature>
<feature type="non-terminal residue" evidence="2">
    <location>
        <position position="1"/>
    </location>
</feature>
<sequence length="99" mass="10833">GFNRSRSPLHILFSAMVDLVDASPSEANLRALSNHKEGRMYEVPPNDCRGGCGCRTDSQIVLYGEHGEVSAAVCAQICYTTDNSIVTIAPRLERLGMEY</sequence>
<gene>
    <name evidence="2" type="ORF">FOZ62_014122</name>
</gene>
<dbReference type="AlphaFoldDB" id="A0A7J6SZJ0"/>
<reference evidence="2 3" key="1">
    <citation type="submission" date="2020-04" db="EMBL/GenBank/DDBJ databases">
        <title>Perkinsus olseni comparative genomics.</title>
        <authorList>
            <person name="Bogema D.R."/>
        </authorList>
    </citation>
    <scope>NUCLEOTIDE SEQUENCE [LARGE SCALE GENOMIC DNA]</scope>
    <source>
        <strain evidence="2">ATCC PRA-205</strain>
    </source>
</reference>